<dbReference type="GO" id="GO:0005829">
    <property type="term" value="C:cytosol"/>
    <property type="evidence" value="ECO:0007669"/>
    <property type="project" value="TreeGrafter"/>
</dbReference>
<evidence type="ECO:0000313" key="2">
    <source>
        <dbReference type="Proteomes" id="UP000675379"/>
    </source>
</evidence>
<dbReference type="EMBL" id="JAGSCS010000041">
    <property type="protein sequence ID" value="MBR0577468.1"/>
    <property type="molecule type" value="Genomic_DNA"/>
</dbReference>
<reference evidence="1" key="1">
    <citation type="submission" date="2021-04" db="EMBL/GenBank/DDBJ databases">
        <title>Proteiniclasticum sedimins sp. nov., an obligate anaerobic bacterium isolated from anaerobic sludge.</title>
        <authorList>
            <person name="Liu J."/>
        </authorList>
    </citation>
    <scope>NUCLEOTIDE SEQUENCE</scope>
    <source>
        <strain evidence="1">BAD-10</strain>
    </source>
</reference>
<organism evidence="1 2">
    <name type="scientific">Proteiniclasticum sediminis</name>
    <dbReference type="NCBI Taxonomy" id="2804028"/>
    <lineage>
        <taxon>Bacteria</taxon>
        <taxon>Bacillati</taxon>
        <taxon>Bacillota</taxon>
        <taxon>Clostridia</taxon>
        <taxon>Eubacteriales</taxon>
        <taxon>Clostridiaceae</taxon>
        <taxon>Proteiniclasticum</taxon>
    </lineage>
</organism>
<dbReference type="RefSeq" id="WP_211802858.1">
    <property type="nucleotide sequence ID" value="NZ_JAGSCS010000041.1"/>
</dbReference>
<dbReference type="PANTHER" id="PTHR34986">
    <property type="entry name" value="EVOLVED BETA-GALACTOSIDASE SUBUNIT BETA"/>
    <property type="match status" value="1"/>
</dbReference>
<dbReference type="Pfam" id="PF04074">
    <property type="entry name" value="DUF386"/>
    <property type="match status" value="1"/>
</dbReference>
<protein>
    <submittedName>
        <fullName evidence="1">YhcH/YjgK/YiaL family protein</fullName>
    </submittedName>
</protein>
<comment type="caution">
    <text evidence="1">The sequence shown here is derived from an EMBL/GenBank/DDBJ whole genome shotgun (WGS) entry which is preliminary data.</text>
</comment>
<dbReference type="Gene3D" id="2.60.120.370">
    <property type="entry name" value="YhcH/YjgK/YiaL"/>
    <property type="match status" value="1"/>
</dbReference>
<dbReference type="Proteomes" id="UP000675379">
    <property type="component" value="Unassembled WGS sequence"/>
</dbReference>
<dbReference type="InterPro" id="IPR004375">
    <property type="entry name" value="NanQ/TabA/YiaL"/>
</dbReference>
<name>A0A941HS96_9CLOT</name>
<accession>A0A941HS96</accession>
<dbReference type="SUPFAM" id="SSF51197">
    <property type="entry name" value="Clavaminate synthase-like"/>
    <property type="match status" value="1"/>
</dbReference>
<sequence>MMIIDKLQNIEKYEMLLPELALALEAMKPQLEQMEVGNYTFGNGYFMVQKGEAKPLDVGIFEAHRKFIDIQIVIQGSELLSWNELEDLTLVTPYHDAHDVAFYEGKEEHQMLITPGMFYAVFPTDGHKSVRTLEGIEHFAKIVVKLPVE</sequence>
<keyword evidence="2" id="KW-1185">Reference proteome</keyword>
<evidence type="ECO:0000313" key="1">
    <source>
        <dbReference type="EMBL" id="MBR0577468.1"/>
    </source>
</evidence>
<dbReference type="NCBIfam" id="TIGR00022">
    <property type="entry name" value="YhcH/YjgK/YiaL family protein"/>
    <property type="match status" value="1"/>
</dbReference>
<dbReference type="PANTHER" id="PTHR34986:SF1">
    <property type="entry name" value="PROTEIN YIAL"/>
    <property type="match status" value="1"/>
</dbReference>
<proteinExistence type="predicted"/>
<dbReference type="InterPro" id="IPR037012">
    <property type="entry name" value="NanQ/TabA/YiaL_sf"/>
</dbReference>
<dbReference type="AlphaFoldDB" id="A0A941HS96"/>
<gene>
    <name evidence="1" type="ORF">KCG48_14255</name>
</gene>